<dbReference type="Proteomes" id="UP001346149">
    <property type="component" value="Unassembled WGS sequence"/>
</dbReference>
<proteinExistence type="predicted"/>
<organism evidence="1 2">
    <name type="scientific">Trapa natans</name>
    <name type="common">Water chestnut</name>
    <dbReference type="NCBI Taxonomy" id="22666"/>
    <lineage>
        <taxon>Eukaryota</taxon>
        <taxon>Viridiplantae</taxon>
        <taxon>Streptophyta</taxon>
        <taxon>Embryophyta</taxon>
        <taxon>Tracheophyta</taxon>
        <taxon>Spermatophyta</taxon>
        <taxon>Magnoliopsida</taxon>
        <taxon>eudicotyledons</taxon>
        <taxon>Gunneridae</taxon>
        <taxon>Pentapetalae</taxon>
        <taxon>rosids</taxon>
        <taxon>malvids</taxon>
        <taxon>Myrtales</taxon>
        <taxon>Lythraceae</taxon>
        <taxon>Trapa</taxon>
    </lineage>
</organism>
<keyword evidence="2" id="KW-1185">Reference proteome</keyword>
<gene>
    <name evidence="1" type="ORF">SAY86_007161</name>
</gene>
<accession>A0AAN7LAC7</accession>
<reference evidence="1 2" key="1">
    <citation type="journal article" date="2023" name="Hortic Res">
        <title>Pangenome of water caltrop reveals structural variations and asymmetric subgenome divergence after allopolyploidization.</title>
        <authorList>
            <person name="Zhang X."/>
            <person name="Chen Y."/>
            <person name="Wang L."/>
            <person name="Yuan Y."/>
            <person name="Fang M."/>
            <person name="Shi L."/>
            <person name="Lu R."/>
            <person name="Comes H.P."/>
            <person name="Ma Y."/>
            <person name="Chen Y."/>
            <person name="Huang G."/>
            <person name="Zhou Y."/>
            <person name="Zheng Z."/>
            <person name="Qiu Y."/>
        </authorList>
    </citation>
    <scope>NUCLEOTIDE SEQUENCE [LARGE SCALE GENOMIC DNA]</scope>
    <source>
        <strain evidence="1">F231</strain>
    </source>
</reference>
<protein>
    <submittedName>
        <fullName evidence="1">Uncharacterized protein</fullName>
    </submittedName>
</protein>
<evidence type="ECO:0000313" key="2">
    <source>
        <dbReference type="Proteomes" id="UP001346149"/>
    </source>
</evidence>
<comment type="caution">
    <text evidence="1">The sequence shown here is derived from an EMBL/GenBank/DDBJ whole genome shotgun (WGS) entry which is preliminary data.</text>
</comment>
<dbReference type="EMBL" id="JAXQNO010000015">
    <property type="protein sequence ID" value="KAK4782787.1"/>
    <property type="molecule type" value="Genomic_DNA"/>
</dbReference>
<dbReference type="AlphaFoldDB" id="A0AAN7LAC7"/>
<evidence type="ECO:0000313" key="1">
    <source>
        <dbReference type="EMBL" id="KAK4782787.1"/>
    </source>
</evidence>
<sequence>MSALVAPTSLRPGRRTCAVVLKVKAPAAAHRNGRLPVDLVAVLDRKLLHERYQASCDEMCHATAHIFLLRC</sequence>
<name>A0AAN7LAC7_TRANT</name>